<evidence type="ECO:0000256" key="13">
    <source>
        <dbReference type="ARBA" id="ARBA00079389"/>
    </source>
</evidence>
<dbReference type="SMART" id="SM00710">
    <property type="entry name" value="PbH1"/>
    <property type="match status" value="5"/>
</dbReference>
<reference evidence="16" key="3">
    <citation type="submission" date="2025-08" db="UniProtKB">
        <authorList>
            <consortium name="Ensembl"/>
        </authorList>
    </citation>
    <scope>IDENTIFICATION</scope>
</reference>
<dbReference type="FunFam" id="2.160.20.10:FF:000021">
    <property type="entry name" value="SHC binding and spindle associated 1 like"/>
    <property type="match status" value="1"/>
</dbReference>
<keyword evidence="2" id="KW-0963">Cytoplasm</keyword>
<dbReference type="InterPro" id="IPR006626">
    <property type="entry name" value="PbH1"/>
</dbReference>
<organism evidence="16 17">
    <name type="scientific">Esox lucius</name>
    <name type="common">Northern pike</name>
    <dbReference type="NCBI Taxonomy" id="8010"/>
    <lineage>
        <taxon>Eukaryota</taxon>
        <taxon>Metazoa</taxon>
        <taxon>Chordata</taxon>
        <taxon>Craniata</taxon>
        <taxon>Vertebrata</taxon>
        <taxon>Euteleostomi</taxon>
        <taxon>Actinopterygii</taxon>
        <taxon>Neopterygii</taxon>
        <taxon>Teleostei</taxon>
        <taxon>Protacanthopterygii</taxon>
        <taxon>Esociformes</taxon>
        <taxon>Esocidae</taxon>
        <taxon>Esox</taxon>
    </lineage>
</organism>
<evidence type="ECO:0000256" key="9">
    <source>
        <dbReference type="ARBA" id="ARBA00023212"/>
    </source>
</evidence>
<dbReference type="GO" id="GO:0030154">
    <property type="term" value="P:cell differentiation"/>
    <property type="evidence" value="ECO:0007669"/>
    <property type="project" value="UniProtKB-KW"/>
</dbReference>
<feature type="domain" description="SHC SH2" evidence="15">
    <location>
        <begin position="109"/>
        <end position="347"/>
    </location>
</feature>
<evidence type="ECO:0000256" key="1">
    <source>
        <dbReference type="ARBA" id="ARBA00004186"/>
    </source>
</evidence>
<evidence type="ECO:0000259" key="14">
    <source>
        <dbReference type="Pfam" id="PF13229"/>
    </source>
</evidence>
<keyword evidence="7" id="KW-0007">Acetylation</keyword>
<evidence type="ECO:0000256" key="11">
    <source>
        <dbReference type="ARBA" id="ARBA00061841"/>
    </source>
</evidence>
<dbReference type="SUPFAM" id="SSF51126">
    <property type="entry name" value="Pectin lyase-like"/>
    <property type="match status" value="1"/>
</dbReference>
<reference evidence="17" key="1">
    <citation type="journal article" date="2014" name="PLoS ONE">
        <title>The genome and linkage map of the northern pike (Esox lucius): conserved synteny revealed between the salmonid sister group and the Neoteleostei.</title>
        <authorList>
            <person name="Rondeau E.B."/>
            <person name="Minkley D.R."/>
            <person name="Leong J.S."/>
            <person name="Messmer A.M."/>
            <person name="Jantzen J.R."/>
            <person name="von Schalburg K.R."/>
            <person name="Lemon C."/>
            <person name="Bird N.H."/>
            <person name="Koop B.F."/>
        </authorList>
    </citation>
    <scope>NUCLEOTIDE SEQUENCE</scope>
</reference>
<dbReference type="AlphaFoldDB" id="A0A3P8ZW70"/>
<comment type="subcellular location">
    <subcellularLocation>
        <location evidence="1">Cytoplasm</location>
        <location evidence="1">Cytoskeleton</location>
        <location evidence="1">Spindle</location>
    </subcellularLocation>
</comment>
<keyword evidence="3" id="KW-0597">Phosphoprotein</keyword>
<keyword evidence="4" id="KW-0677">Repeat</keyword>
<dbReference type="InterPro" id="IPR039448">
    <property type="entry name" value="Beta_helix"/>
</dbReference>
<evidence type="ECO:0000256" key="8">
    <source>
        <dbReference type="ARBA" id="ARBA00023054"/>
    </source>
</evidence>
<evidence type="ECO:0000256" key="10">
    <source>
        <dbReference type="ARBA" id="ARBA00054357"/>
    </source>
</evidence>
<gene>
    <name evidence="16" type="primary">SHCBP1L</name>
</gene>
<accession>A0A3P8ZW70</accession>
<keyword evidence="5" id="KW-0221">Differentiation</keyword>
<keyword evidence="9" id="KW-0206">Cytoskeleton</keyword>
<dbReference type="Ensembl" id="ENSELUT00000002921.3">
    <property type="protein sequence ID" value="ENSELUP00000032558.1"/>
    <property type="gene ID" value="ENSELUG00000010485.3"/>
</dbReference>
<dbReference type="InterPro" id="IPR057508">
    <property type="entry name" value="SHCBP-like_N"/>
</dbReference>
<evidence type="ECO:0000259" key="15">
    <source>
        <dbReference type="Pfam" id="PF23762"/>
    </source>
</evidence>
<keyword evidence="17" id="KW-1185">Reference proteome</keyword>
<evidence type="ECO:0000256" key="5">
    <source>
        <dbReference type="ARBA" id="ARBA00022782"/>
    </source>
</evidence>
<dbReference type="GO" id="GO:0072687">
    <property type="term" value="C:meiotic spindle"/>
    <property type="evidence" value="ECO:0007669"/>
    <property type="project" value="TreeGrafter"/>
</dbReference>
<evidence type="ECO:0000256" key="2">
    <source>
        <dbReference type="ARBA" id="ARBA00022490"/>
    </source>
</evidence>
<dbReference type="Pfam" id="PF13229">
    <property type="entry name" value="Beta_helix"/>
    <property type="match status" value="1"/>
</dbReference>
<evidence type="ECO:0000256" key="12">
    <source>
        <dbReference type="ARBA" id="ARBA00074550"/>
    </source>
</evidence>
<evidence type="ECO:0000256" key="6">
    <source>
        <dbReference type="ARBA" id="ARBA00022871"/>
    </source>
</evidence>
<protein>
    <recommendedName>
        <fullName evidence="12">Testicular spindle-associated protein SHCBP1L</fullName>
    </recommendedName>
    <alternativeName>
        <fullName evidence="13">SHC SH2 domain-binding protein 1-like protein</fullName>
    </alternativeName>
</protein>
<comment type="function">
    <text evidence="10">Testis-specific spindle-associated factor that plays a role in spermatogenesis. In association with HSPA2, participates in the maintenance of spindle integrity during meiosis in male germ cells.</text>
</comment>
<name>A0A3P8ZW70_ESOLU</name>
<dbReference type="PANTHER" id="PTHR14695">
    <property type="entry name" value="SHC SH2-DOMAIN BINDING PROTEIN 1-RELATED"/>
    <property type="match status" value="1"/>
</dbReference>
<dbReference type="Bgee" id="ENSELUG00000010485">
    <property type="expression patterns" value="Expressed in testis and 1 other cell type or tissue"/>
</dbReference>
<dbReference type="Gene3D" id="2.160.20.10">
    <property type="entry name" value="Single-stranded right-handed beta-helix, Pectin lyase-like"/>
    <property type="match status" value="1"/>
</dbReference>
<dbReference type="GO" id="GO:0007112">
    <property type="term" value="P:male meiosis cytokinesis"/>
    <property type="evidence" value="ECO:0007669"/>
    <property type="project" value="TreeGrafter"/>
</dbReference>
<evidence type="ECO:0000256" key="4">
    <source>
        <dbReference type="ARBA" id="ARBA00022737"/>
    </source>
</evidence>
<keyword evidence="8" id="KW-0175">Coiled coil</keyword>
<dbReference type="Pfam" id="PF23762">
    <property type="entry name" value="SHCBP_N"/>
    <property type="match status" value="1"/>
</dbReference>
<dbReference type="InterPro" id="IPR011050">
    <property type="entry name" value="Pectin_lyase_fold/virulence"/>
</dbReference>
<dbReference type="GeneTree" id="ENSGT00940000161173"/>
<dbReference type="InterPro" id="IPR012334">
    <property type="entry name" value="Pectin_lyas_fold"/>
</dbReference>
<reference evidence="16" key="2">
    <citation type="submission" date="2020-02" db="EMBL/GenBank/DDBJ databases">
        <title>Esox lucius (northern pike) genome, fEsoLuc1, primary haplotype.</title>
        <authorList>
            <person name="Myers G."/>
            <person name="Karagic N."/>
            <person name="Meyer A."/>
            <person name="Pippel M."/>
            <person name="Reichard M."/>
            <person name="Winkler S."/>
            <person name="Tracey A."/>
            <person name="Sims Y."/>
            <person name="Howe K."/>
            <person name="Rhie A."/>
            <person name="Formenti G."/>
            <person name="Durbin R."/>
            <person name="Fedrigo O."/>
            <person name="Jarvis E.D."/>
        </authorList>
    </citation>
    <scope>NUCLEOTIDE SEQUENCE [LARGE SCALE GENOMIC DNA]</scope>
</reference>
<sequence>MDAPDLYNPCEKKKKNEEIIQIPASTEMGHTKDRYPNDVNASKAIPKSELTSHDETSVFSADTPQIVINKVPMRTILTPNSDGEEPGDFEAAQVLPEIFISNRAYTNDERVALFCDQMIRNCSAEDAGEAISSYITEQLAHKRSLIAVWKPHPNVLFVNCDIGDMSLPGVLVNVNFIPCEGKTPPLLVSVSVAEPFSCNTATLSREFFEEVLREHDYSVPILDVYPIKGLGTDVDNIAESLEHVRFFYDFLWRDWDDEEECDEYAGLIEKRIQLYYDIQDGIIPGPIIERYYKTLVAYQSKRLELTMFQTNIRGEALPSEAVECWKKYYEMLMLCGILKFWEDLRLRSHGPFCPRIYKRRKGRRTSGKTVTHIVAQMMTKDMIKSFSEDVLMRQHDNLSAALDSCYSGDTVVVFPGDYHTAALASLTDDITIKGEGVRKDVQIHSAPSYDHFVASKASQLMLMNLTLVQHGTCGGIVVVESGQTTLENCLLKCEGTGVCVLTGASLVMKNCEISGAQGAGVELCPGSYAELHHNEIHHCSNQLAKDTKGSQGGINLKVLPLPQLKLSNNYIHDNNGYGLTILVPDNLYKASNEDLEKKANGNKNETDHLSKALQELSLEITTNRLESNTKGAIGLQHKM</sequence>
<feature type="domain" description="Right handed beta helix" evidence="14">
    <location>
        <begin position="475"/>
        <end position="581"/>
    </location>
</feature>
<reference evidence="16" key="4">
    <citation type="submission" date="2025-09" db="UniProtKB">
        <authorList>
            <consortium name="Ensembl"/>
        </authorList>
    </citation>
    <scope>IDENTIFICATION</scope>
</reference>
<dbReference type="PANTHER" id="PTHR14695:SF7">
    <property type="entry name" value="TESTICULAR SPINDLE-ASSOCIATED PROTEIN SHCBP1L"/>
    <property type="match status" value="1"/>
</dbReference>
<proteinExistence type="predicted"/>
<evidence type="ECO:0000256" key="3">
    <source>
        <dbReference type="ARBA" id="ARBA00022553"/>
    </source>
</evidence>
<dbReference type="OMA" id="INLWCDM"/>
<dbReference type="InterPro" id="IPR045140">
    <property type="entry name" value="SHCBP1-like"/>
</dbReference>
<keyword evidence="6" id="KW-0744">Spermatogenesis</keyword>
<dbReference type="InParanoid" id="A0A3P8ZW70"/>
<evidence type="ECO:0000313" key="17">
    <source>
        <dbReference type="Proteomes" id="UP000265140"/>
    </source>
</evidence>
<comment type="subunit">
    <text evidence="11">Interacts with HSPA2; this interaction may promote the recruitment of HSPA2 to the spindle.</text>
</comment>
<evidence type="ECO:0000313" key="16">
    <source>
        <dbReference type="Ensembl" id="ENSELUP00000032558.1"/>
    </source>
</evidence>
<dbReference type="GO" id="GO:0007283">
    <property type="term" value="P:spermatogenesis"/>
    <property type="evidence" value="ECO:0007669"/>
    <property type="project" value="UniProtKB-KW"/>
</dbReference>
<dbReference type="Proteomes" id="UP000265140">
    <property type="component" value="Chromosome 3"/>
</dbReference>
<dbReference type="STRING" id="8010.ENSELUP00000032558"/>
<evidence type="ECO:0000256" key="7">
    <source>
        <dbReference type="ARBA" id="ARBA00022990"/>
    </source>
</evidence>